<dbReference type="EMBL" id="GBXM01005210">
    <property type="protein sequence ID" value="JAI03368.1"/>
    <property type="molecule type" value="Transcribed_RNA"/>
</dbReference>
<proteinExistence type="predicted"/>
<organism evidence="1">
    <name type="scientific">Anguilla anguilla</name>
    <name type="common">European freshwater eel</name>
    <name type="synonym">Muraena anguilla</name>
    <dbReference type="NCBI Taxonomy" id="7936"/>
    <lineage>
        <taxon>Eukaryota</taxon>
        <taxon>Metazoa</taxon>
        <taxon>Chordata</taxon>
        <taxon>Craniata</taxon>
        <taxon>Vertebrata</taxon>
        <taxon>Euteleostomi</taxon>
        <taxon>Actinopterygii</taxon>
        <taxon>Neopterygii</taxon>
        <taxon>Teleostei</taxon>
        <taxon>Anguilliformes</taxon>
        <taxon>Anguillidae</taxon>
        <taxon>Anguilla</taxon>
    </lineage>
</organism>
<evidence type="ECO:0000313" key="1">
    <source>
        <dbReference type="EMBL" id="JAI03368.1"/>
    </source>
</evidence>
<reference evidence="1" key="1">
    <citation type="submission" date="2014-11" db="EMBL/GenBank/DDBJ databases">
        <authorList>
            <person name="Amaro Gonzalez C."/>
        </authorList>
    </citation>
    <scope>NUCLEOTIDE SEQUENCE</scope>
</reference>
<accession>A0A0E9XKW0</accession>
<name>A0A0E9XKW0_ANGAN</name>
<reference evidence="1" key="2">
    <citation type="journal article" date="2015" name="Fish Shellfish Immunol.">
        <title>Early steps in the European eel (Anguilla anguilla)-Vibrio vulnificus interaction in the gills: Role of the RtxA13 toxin.</title>
        <authorList>
            <person name="Callol A."/>
            <person name="Pajuelo D."/>
            <person name="Ebbesson L."/>
            <person name="Teles M."/>
            <person name="MacKenzie S."/>
            <person name="Amaro C."/>
        </authorList>
    </citation>
    <scope>NUCLEOTIDE SEQUENCE</scope>
</reference>
<dbReference type="AlphaFoldDB" id="A0A0E9XKW0"/>
<sequence length="54" mass="6791">MQSSFLKWYKPFPCPEMNAVKDEDGRCNCNCFNNIFWCFWVLVFKFRMWNWIRL</sequence>
<protein>
    <submittedName>
        <fullName evidence="1">Uncharacterized protein</fullName>
    </submittedName>
</protein>